<evidence type="ECO:0000313" key="3">
    <source>
        <dbReference type="Proteomes" id="UP000241858"/>
    </source>
</evidence>
<reference evidence="2 3" key="1">
    <citation type="submission" date="2018-03" db="EMBL/GenBank/DDBJ databases">
        <title>Whole genome sequencing of Histamine producing bacteria.</title>
        <authorList>
            <person name="Butler K."/>
        </authorList>
    </citation>
    <scope>NUCLEOTIDE SEQUENCE [LARGE SCALE GENOMIC DNA]</scope>
    <source>
        <strain evidence="2 3">DSM 23343</strain>
    </source>
</reference>
<dbReference type="GO" id="GO:0004519">
    <property type="term" value="F:endonuclease activity"/>
    <property type="evidence" value="ECO:0007669"/>
    <property type="project" value="UniProtKB-KW"/>
</dbReference>
<comment type="caution">
    <text evidence="2">The sequence shown here is derived from an EMBL/GenBank/DDBJ whole genome shotgun (WGS) entry which is preliminary data.</text>
</comment>
<dbReference type="InterPro" id="IPR014833">
    <property type="entry name" value="TnsA_N"/>
</dbReference>
<name>A0A2T3HVX6_9GAMM</name>
<evidence type="ECO:0000259" key="1">
    <source>
        <dbReference type="Pfam" id="PF08722"/>
    </source>
</evidence>
<dbReference type="EMBL" id="PYLY01000029">
    <property type="protein sequence ID" value="PSU02764.1"/>
    <property type="molecule type" value="Genomic_DNA"/>
</dbReference>
<feature type="domain" description="TnsA endonuclease N-terminal" evidence="1">
    <location>
        <begin position="73"/>
        <end position="168"/>
    </location>
</feature>
<dbReference type="RefSeq" id="WP_060999743.1">
    <property type="nucleotide sequence ID" value="NZ_LNQZ01000025.1"/>
</dbReference>
<dbReference type="Pfam" id="PF08722">
    <property type="entry name" value="Tn7_TnsA-like_N"/>
    <property type="match status" value="1"/>
</dbReference>
<accession>A0A2T3HVX6</accession>
<dbReference type="OrthoDB" id="5291587at2"/>
<dbReference type="InterPro" id="IPR011335">
    <property type="entry name" value="Restrct_endonuc-II-like"/>
</dbReference>
<dbReference type="Proteomes" id="UP000241858">
    <property type="component" value="Unassembled WGS sequence"/>
</dbReference>
<sequence>MGRGRKLESLKDFERALKNKYGIGQGPNYKPWLRIQDVKSKGIRSLIYGRKSQREHHMMSSVESEHFYLAEFSNSVVDIREQFPLLPLNYTQKVAKTLGVDHPKHPQTKEPIIMTTDQLLTINSPQGTKYHAISIKPEADSGDLRVLEKIDIERVCWELLGVKFSYFTGNEVTKVQSSNLQWATSPFRENPISFSCDQINCALSVLSVRQYFIEDLCNQFISLNITSNDDALLLTRFLIADKFIDVDLSTNISESGLIDVKYVAENQGDVRYGASSE</sequence>
<dbReference type="AlphaFoldDB" id="A0A2T3HVX6"/>
<keyword evidence="2" id="KW-0255">Endonuclease</keyword>
<gene>
    <name evidence="2" type="ORF">C0W81_13725</name>
</gene>
<dbReference type="Gene3D" id="3.40.1350.10">
    <property type="match status" value="1"/>
</dbReference>
<dbReference type="GO" id="GO:0003676">
    <property type="term" value="F:nucleic acid binding"/>
    <property type="evidence" value="ECO:0007669"/>
    <property type="project" value="InterPro"/>
</dbReference>
<dbReference type="SUPFAM" id="SSF52980">
    <property type="entry name" value="Restriction endonuclease-like"/>
    <property type="match status" value="1"/>
</dbReference>
<dbReference type="InterPro" id="IPR011856">
    <property type="entry name" value="tRNA_endonuc-like_dom_sf"/>
</dbReference>
<keyword evidence="2" id="KW-0378">Hydrolase</keyword>
<organism evidence="2 3">
    <name type="scientific">Photobacterium aquimaris</name>
    <dbReference type="NCBI Taxonomy" id="512643"/>
    <lineage>
        <taxon>Bacteria</taxon>
        <taxon>Pseudomonadati</taxon>
        <taxon>Pseudomonadota</taxon>
        <taxon>Gammaproteobacteria</taxon>
        <taxon>Vibrionales</taxon>
        <taxon>Vibrionaceae</taxon>
        <taxon>Photobacterium</taxon>
    </lineage>
</organism>
<evidence type="ECO:0000313" key="2">
    <source>
        <dbReference type="EMBL" id="PSU02764.1"/>
    </source>
</evidence>
<keyword evidence="2" id="KW-0540">Nuclease</keyword>
<dbReference type="CDD" id="cd22362">
    <property type="entry name" value="TnsA_endonuclease-like"/>
    <property type="match status" value="1"/>
</dbReference>
<protein>
    <submittedName>
        <fullName evidence="2">Heteromeric transposase endonuclease subunit TnsA</fullName>
    </submittedName>
</protein>
<proteinExistence type="predicted"/>